<sequence>MDAQLRPDRAPVWLKQLVDAIEAGGSAIPRRLLSPRVHQRGGDDQAAVLILFAGDPRATQLPEDARVLITHRTPHMRSHSGQMAFPGGHIDAADGGPVNAALREAEEETGLDPDRVIPLALLDTATTGGSNRRVRPVVAFTPEPGNVYPASEEETDAVFFVPVRALVDPANRAMLGIKEWAGPAFWAGEYLVWGFTGLLLAVVLDLGGWVRPWDEKPGDLRAALARSANRER</sequence>
<dbReference type="InterPro" id="IPR000086">
    <property type="entry name" value="NUDIX_hydrolase_dom"/>
</dbReference>
<dbReference type="SUPFAM" id="SSF55811">
    <property type="entry name" value="Nudix"/>
    <property type="match status" value="1"/>
</dbReference>
<dbReference type="Gene3D" id="3.90.79.10">
    <property type="entry name" value="Nucleoside Triphosphate Pyrophosphohydrolase"/>
    <property type="match status" value="1"/>
</dbReference>
<evidence type="ECO:0000256" key="2">
    <source>
        <dbReference type="ARBA" id="ARBA00001946"/>
    </source>
</evidence>
<dbReference type="PANTHER" id="PTHR12992">
    <property type="entry name" value="NUDIX HYDROLASE"/>
    <property type="match status" value="1"/>
</dbReference>
<dbReference type="PANTHER" id="PTHR12992:SF11">
    <property type="entry name" value="MITOCHONDRIAL COENZYME A DIPHOSPHATASE NUDT8"/>
    <property type="match status" value="1"/>
</dbReference>
<keyword evidence="5" id="KW-0460">Magnesium</keyword>
<keyword evidence="8" id="KW-1185">Reference proteome</keyword>
<dbReference type="InterPro" id="IPR045121">
    <property type="entry name" value="CoAse"/>
</dbReference>
<dbReference type="Pfam" id="PF00293">
    <property type="entry name" value="NUDIX"/>
    <property type="match status" value="1"/>
</dbReference>
<dbReference type="EMBL" id="JABFED010000001">
    <property type="protein sequence ID" value="MBA1836381.1"/>
    <property type="molecule type" value="Genomic_DNA"/>
</dbReference>
<dbReference type="PROSITE" id="PS51462">
    <property type="entry name" value="NUDIX"/>
    <property type="match status" value="1"/>
</dbReference>
<reference evidence="7 8" key="1">
    <citation type="submission" date="2020-05" db="EMBL/GenBank/DDBJ databases">
        <title>Descriptions of Corynebacterium xxxx sp. nov., Corynebacterium yyyy sp. nov. and Corynebacterium zzzz sp. nov.</title>
        <authorList>
            <person name="Zhang G."/>
        </authorList>
    </citation>
    <scope>NUCLEOTIDE SEQUENCE [LARGE SCALE GENOMIC DNA]</scope>
    <source>
        <strain evidence="8">zg-913</strain>
    </source>
</reference>
<dbReference type="CDD" id="cd03426">
    <property type="entry name" value="NUDIX_CoAse_Nudt7"/>
    <property type="match status" value="1"/>
</dbReference>
<name>A0A7H0KAG8_9CORY</name>
<keyword evidence="3" id="KW-0479">Metal-binding</keyword>
<dbReference type="GO" id="GO:0046872">
    <property type="term" value="F:metal ion binding"/>
    <property type="evidence" value="ECO:0007669"/>
    <property type="project" value="UniProtKB-KW"/>
</dbReference>
<proteinExistence type="predicted"/>
<comment type="caution">
    <text evidence="7">The sequence shown here is derived from an EMBL/GenBank/DDBJ whole genome shotgun (WGS) entry which is preliminary data.</text>
</comment>
<evidence type="ECO:0000256" key="6">
    <source>
        <dbReference type="ARBA" id="ARBA00023211"/>
    </source>
</evidence>
<dbReference type="GO" id="GO:0010945">
    <property type="term" value="F:coenzyme A diphosphatase activity"/>
    <property type="evidence" value="ECO:0007669"/>
    <property type="project" value="InterPro"/>
</dbReference>
<dbReference type="Proteomes" id="UP000577408">
    <property type="component" value="Unassembled WGS sequence"/>
</dbReference>
<evidence type="ECO:0000256" key="5">
    <source>
        <dbReference type="ARBA" id="ARBA00022842"/>
    </source>
</evidence>
<comment type="cofactor">
    <cofactor evidence="2">
        <name>Mg(2+)</name>
        <dbReference type="ChEBI" id="CHEBI:18420"/>
    </cofactor>
</comment>
<evidence type="ECO:0000256" key="3">
    <source>
        <dbReference type="ARBA" id="ARBA00022723"/>
    </source>
</evidence>
<gene>
    <name evidence="7" type="ORF">HMA55_00335</name>
</gene>
<accession>A0A7H0KAG8</accession>
<dbReference type="AlphaFoldDB" id="A0A7H0KAG8"/>
<keyword evidence="6" id="KW-0464">Manganese</keyword>
<comment type="cofactor">
    <cofactor evidence="1">
        <name>Mn(2+)</name>
        <dbReference type="ChEBI" id="CHEBI:29035"/>
    </cofactor>
</comment>
<dbReference type="RefSeq" id="WP_181191116.1">
    <property type="nucleotide sequence ID" value="NZ_JABFED010000001.1"/>
</dbReference>
<evidence type="ECO:0000313" key="7">
    <source>
        <dbReference type="EMBL" id="MBA1836381.1"/>
    </source>
</evidence>
<evidence type="ECO:0000313" key="8">
    <source>
        <dbReference type="Proteomes" id="UP000577408"/>
    </source>
</evidence>
<evidence type="ECO:0000256" key="1">
    <source>
        <dbReference type="ARBA" id="ARBA00001936"/>
    </source>
</evidence>
<evidence type="ECO:0000256" key="4">
    <source>
        <dbReference type="ARBA" id="ARBA00022801"/>
    </source>
</evidence>
<protein>
    <submittedName>
        <fullName evidence="7">CoA pyrophosphatase</fullName>
    </submittedName>
</protein>
<keyword evidence="4" id="KW-0378">Hydrolase</keyword>
<dbReference type="InterPro" id="IPR015797">
    <property type="entry name" value="NUDIX_hydrolase-like_dom_sf"/>
</dbReference>
<organism evidence="7 8">
    <name type="scientific">Corynebacterium wankanglinii</name>
    <dbReference type="NCBI Taxonomy" id="2735136"/>
    <lineage>
        <taxon>Bacteria</taxon>
        <taxon>Bacillati</taxon>
        <taxon>Actinomycetota</taxon>
        <taxon>Actinomycetes</taxon>
        <taxon>Mycobacteriales</taxon>
        <taxon>Corynebacteriaceae</taxon>
        <taxon>Corynebacterium</taxon>
    </lineage>
</organism>